<keyword evidence="4 5" id="KW-0472">Membrane</keyword>
<protein>
    <recommendedName>
        <fullName evidence="6">SUN domain-containing protein</fullName>
    </recommendedName>
</protein>
<dbReference type="PROSITE" id="PS51469">
    <property type="entry name" value="SUN"/>
    <property type="match status" value="1"/>
</dbReference>
<dbReference type="Gene3D" id="2.60.120.260">
    <property type="entry name" value="Galactose-binding domain-like"/>
    <property type="match status" value="1"/>
</dbReference>
<dbReference type="InterPro" id="IPR012919">
    <property type="entry name" value="SUN_dom"/>
</dbReference>
<dbReference type="Pfam" id="PF07738">
    <property type="entry name" value="Sad1_UNC"/>
    <property type="match status" value="1"/>
</dbReference>
<feature type="domain" description="SUN" evidence="6">
    <location>
        <begin position="934"/>
        <end position="1098"/>
    </location>
</feature>
<feature type="transmembrane region" description="Helical" evidence="5">
    <location>
        <begin position="389"/>
        <end position="409"/>
    </location>
</feature>
<feature type="transmembrane region" description="Helical" evidence="5">
    <location>
        <begin position="524"/>
        <end position="540"/>
    </location>
</feature>
<dbReference type="PANTHER" id="PTHR12911">
    <property type="entry name" value="SAD1/UNC-84-LIKE PROTEIN-RELATED"/>
    <property type="match status" value="1"/>
</dbReference>
<evidence type="ECO:0000259" key="6">
    <source>
        <dbReference type="PROSITE" id="PS51469"/>
    </source>
</evidence>
<feature type="transmembrane region" description="Helical" evidence="5">
    <location>
        <begin position="219"/>
        <end position="240"/>
    </location>
</feature>
<gene>
    <name evidence="7" type="primary">Necator_chrX.g26418</name>
    <name evidence="7" type="ORF">RB195_026251</name>
</gene>
<comment type="caution">
    <text evidence="7">The sequence shown here is derived from an EMBL/GenBank/DDBJ whole genome shotgun (WGS) entry which is preliminary data.</text>
</comment>
<comment type="subcellular location">
    <subcellularLocation>
        <location evidence="1">Membrane</location>
    </subcellularLocation>
</comment>
<evidence type="ECO:0000256" key="3">
    <source>
        <dbReference type="ARBA" id="ARBA00022989"/>
    </source>
</evidence>
<keyword evidence="8" id="KW-1185">Reference proteome</keyword>
<evidence type="ECO:0000256" key="1">
    <source>
        <dbReference type="ARBA" id="ARBA00004370"/>
    </source>
</evidence>
<reference evidence="7 8" key="1">
    <citation type="submission" date="2023-08" db="EMBL/GenBank/DDBJ databases">
        <title>A Necator americanus chromosomal reference genome.</title>
        <authorList>
            <person name="Ilik V."/>
            <person name="Petrzelkova K.J."/>
            <person name="Pardy F."/>
            <person name="Fuh T."/>
            <person name="Niatou-Singa F.S."/>
            <person name="Gouil Q."/>
            <person name="Baker L."/>
            <person name="Ritchie M.E."/>
            <person name="Jex A.R."/>
            <person name="Gazzola D."/>
            <person name="Li H."/>
            <person name="Toshio Fujiwara R."/>
            <person name="Zhan B."/>
            <person name="Aroian R.V."/>
            <person name="Pafco B."/>
            <person name="Schwarz E.M."/>
        </authorList>
    </citation>
    <scope>NUCLEOTIDE SEQUENCE [LARGE SCALE GENOMIC DNA]</scope>
    <source>
        <strain evidence="7 8">Aroian</strain>
        <tissue evidence="7">Whole animal</tissue>
    </source>
</reference>
<dbReference type="InterPro" id="IPR045119">
    <property type="entry name" value="SUN1-5"/>
</dbReference>
<dbReference type="EMBL" id="JAVFWL010000006">
    <property type="protein sequence ID" value="KAK6766866.1"/>
    <property type="molecule type" value="Genomic_DNA"/>
</dbReference>
<proteinExistence type="predicted"/>
<evidence type="ECO:0000313" key="8">
    <source>
        <dbReference type="Proteomes" id="UP001303046"/>
    </source>
</evidence>
<keyword evidence="3 5" id="KW-1133">Transmembrane helix</keyword>
<evidence type="ECO:0000256" key="2">
    <source>
        <dbReference type="ARBA" id="ARBA00022692"/>
    </source>
</evidence>
<accession>A0ABR1EW38</accession>
<dbReference type="Proteomes" id="UP001303046">
    <property type="component" value="Unassembled WGS sequence"/>
</dbReference>
<evidence type="ECO:0000256" key="5">
    <source>
        <dbReference type="SAM" id="Phobius"/>
    </source>
</evidence>
<dbReference type="PANTHER" id="PTHR12911:SF8">
    <property type="entry name" value="KLAROID PROTEIN-RELATED"/>
    <property type="match status" value="1"/>
</dbReference>
<sequence>MDQYPREFDSNRTCNELLHSRKAKLNVRISLNPDCLSDEHLLHTKLRRCSIMSQASESPLETMYRRRPSFRRPPIRDVHSPRLTEDEADLLTSPFLNYSTGYTYAFSQSYNPDKPPAWEVPNINNNLLHITNQENVDYAAPSIMRSLGQAGYNAFRTFFNVVLWVLYTITVRPVKSVGFLLYDTVVAVVYLTRCLGESITGFLYSKIEERRRPFRRRSFFDLVIVTFFKLVYGIASVIRYPVDLICSGFRAINLALTRKYYELLAANGRRLNNQAMIERMRKMNKETAECNHWMMLRKAEQESAQRYEWNGDRFDPNDPNDPDKRFYNLRSRTITALDTDSEDDEVPRRRKTVRFDTVSNEILYDNPEYRRMSMAYRIATWLGSTASSVVYYLLYAAHFAVLCIMKPYYFLVGMSDSSYTTPSNSREEVVLVGRHPYRRMSGGADYDGFDYDLYPEAEPSPLVSRFTSFCSTVLYAPCRAFLFVAFAVVDLFRWLQSRVIRSFGWAGKNSKNIIEALYNRRRRWIWWLLPLFLLLFVLLSRRDGDSPLIILGHRVSDMQEKISDYAYNVIDSEGIYAKSLNSIYDEYWLNGKFAKYDLLTRISSAVSNAWLFIVTITKTAYDLCATIVSDVTSYVLDFLATTCHMGYSKLPSMPSFAMPTVGKPNWSTIYSVSPSQLVNYFPSGPNMSSLKSSAVGFVSNAEKFFYNLLWNIRAAGELAVSCVHQLFLMAYYIITYPFHRLYDGVPEISLWKSSTLSAGSTVEQCFYNYLAAVTDVGNMVVNNVLGWLHFLWKGVSGLILLLFYPLQRLQVAVLENSAEIKGSTRDVIIPRDETKEKTSVVHIPSPTTAIDEKKLIEKITAIVDARMDHDLKLKLETELSMLKASYEEKISSLKAEKNLMDIDYSHLESLIRAAISEYDSDKTGMFDFALESAGASIISTRCSENYNTYSRLEKIWNIPLWYSSYGPRTVIQRNSKTLFPGECWSFKGPVGYITIGLSHPINMTIFSYEHIGAHQAPGGLRPSCPRTFKIWAYKSEADMDTRVLLGDFIYDIKGTPLQFFVVKTQPDYPVKIIEMEVTSNYGAEYTSLYRVRVHGSLYKPGTD</sequence>
<evidence type="ECO:0000313" key="7">
    <source>
        <dbReference type="EMBL" id="KAK6766866.1"/>
    </source>
</evidence>
<feature type="transmembrane region" description="Helical" evidence="5">
    <location>
        <begin position="473"/>
        <end position="495"/>
    </location>
</feature>
<evidence type="ECO:0000256" key="4">
    <source>
        <dbReference type="ARBA" id="ARBA00023136"/>
    </source>
</evidence>
<name>A0ABR1EW38_NECAM</name>
<organism evidence="7 8">
    <name type="scientific">Necator americanus</name>
    <name type="common">Human hookworm</name>
    <dbReference type="NCBI Taxonomy" id="51031"/>
    <lineage>
        <taxon>Eukaryota</taxon>
        <taxon>Metazoa</taxon>
        <taxon>Ecdysozoa</taxon>
        <taxon>Nematoda</taxon>
        <taxon>Chromadorea</taxon>
        <taxon>Rhabditida</taxon>
        <taxon>Rhabditina</taxon>
        <taxon>Rhabditomorpha</taxon>
        <taxon>Strongyloidea</taxon>
        <taxon>Ancylostomatidae</taxon>
        <taxon>Bunostominae</taxon>
        <taxon>Necator</taxon>
    </lineage>
</organism>
<keyword evidence="2 5" id="KW-0812">Transmembrane</keyword>